<evidence type="ECO:0000256" key="2">
    <source>
        <dbReference type="ARBA" id="ARBA00011738"/>
    </source>
</evidence>
<dbReference type="RefSeq" id="WP_307285552.1">
    <property type="nucleotide sequence ID" value="NZ_JAUSVX010000028.1"/>
</dbReference>
<keyword evidence="13" id="KW-1185">Reference proteome</keyword>
<evidence type="ECO:0000259" key="11">
    <source>
        <dbReference type="PROSITE" id="PS50862"/>
    </source>
</evidence>
<dbReference type="EMBL" id="JAUSVX010000028">
    <property type="protein sequence ID" value="MDQ0474993.1"/>
    <property type="molecule type" value="Genomic_DNA"/>
</dbReference>
<dbReference type="InterPro" id="IPR033656">
    <property type="entry name" value="HisRS_anticodon"/>
</dbReference>
<evidence type="ECO:0000256" key="1">
    <source>
        <dbReference type="ARBA" id="ARBA00008226"/>
    </source>
</evidence>
<dbReference type="InterPro" id="IPR004154">
    <property type="entry name" value="Anticodon-bd"/>
</dbReference>
<dbReference type="Pfam" id="PF03129">
    <property type="entry name" value="HGTP_anticodon"/>
    <property type="match status" value="1"/>
</dbReference>
<evidence type="ECO:0000313" key="13">
    <source>
        <dbReference type="Proteomes" id="UP001242480"/>
    </source>
</evidence>
<comment type="similarity">
    <text evidence="1 10">Belongs to the class-II aminoacyl-tRNA synthetase family.</text>
</comment>
<evidence type="ECO:0000256" key="8">
    <source>
        <dbReference type="ARBA" id="ARBA00023146"/>
    </source>
</evidence>
<comment type="catalytic activity">
    <reaction evidence="9 10">
        <text>tRNA(His) + L-histidine + ATP = L-histidyl-tRNA(His) + AMP + diphosphate + H(+)</text>
        <dbReference type="Rhea" id="RHEA:17313"/>
        <dbReference type="Rhea" id="RHEA-COMP:9665"/>
        <dbReference type="Rhea" id="RHEA-COMP:9689"/>
        <dbReference type="ChEBI" id="CHEBI:15378"/>
        <dbReference type="ChEBI" id="CHEBI:30616"/>
        <dbReference type="ChEBI" id="CHEBI:33019"/>
        <dbReference type="ChEBI" id="CHEBI:57595"/>
        <dbReference type="ChEBI" id="CHEBI:78442"/>
        <dbReference type="ChEBI" id="CHEBI:78527"/>
        <dbReference type="ChEBI" id="CHEBI:456215"/>
        <dbReference type="EC" id="6.1.1.21"/>
    </reaction>
</comment>
<comment type="subunit">
    <text evidence="2 10">Homodimer.</text>
</comment>
<sequence>MAADKTQKLKARVARGFIDRNAAEIDATRAMVETIRQVYELYGFEPVETPFVEYTDALGKFLPDQDRPNEGVFSLQDDDEQWLSLRYDLTAPLARYVAENFETLPKPYRSYRVGYVFRNEKPGPGRFRQFMQFDADTVGAASVAADAEICMMAADTMERLGIPRGSYVVKVNNRKVLDGVLEAIGLGGEANAGRRLNVLRAIDKLDKFGPEGVRLLLGAGRLDESGAFTKGAELDEAAIATVLTYVDTAGTGGADTIEALRRLVAGQATGLAGVEELAEIDRLAKAAGYGEDRIRIEPSVVRGLEYYTGPVYEVELGFEVKDEGGRPVRFGSVGGGGRYDGLVARFRGEPTPATGFSVGVSRLLDALTVLGRVKTEGARGPVVVCVMDRERLAEYQAMAGELRAAGIRAEVYLGGSGMKAQLKYADRRQAPIAIIQGSDEAARGEVQLKDLDLGARMAQEIADNTQWREARVAQRVVPRHDLVNAVRQMLVSIGVV</sequence>
<evidence type="ECO:0000256" key="10">
    <source>
        <dbReference type="HAMAP-Rule" id="MF_00127"/>
    </source>
</evidence>
<dbReference type="NCBIfam" id="TIGR00442">
    <property type="entry name" value="hisS"/>
    <property type="match status" value="1"/>
</dbReference>
<dbReference type="InterPro" id="IPR041715">
    <property type="entry name" value="HisRS-like_core"/>
</dbReference>
<dbReference type="InterPro" id="IPR015807">
    <property type="entry name" value="His-tRNA-ligase"/>
</dbReference>
<dbReference type="PIRSF" id="PIRSF001549">
    <property type="entry name" value="His-tRNA_synth"/>
    <property type="match status" value="1"/>
</dbReference>
<proteinExistence type="inferred from homology"/>
<dbReference type="CDD" id="cd00773">
    <property type="entry name" value="HisRS-like_core"/>
    <property type="match status" value="1"/>
</dbReference>
<organism evidence="12 13">
    <name type="scientific">Labrys wisconsinensis</name>
    <dbReference type="NCBI Taxonomy" id="425677"/>
    <lineage>
        <taxon>Bacteria</taxon>
        <taxon>Pseudomonadati</taxon>
        <taxon>Pseudomonadota</taxon>
        <taxon>Alphaproteobacteria</taxon>
        <taxon>Hyphomicrobiales</taxon>
        <taxon>Xanthobacteraceae</taxon>
        <taxon>Labrys</taxon>
    </lineage>
</organism>
<comment type="caution">
    <text evidence="12">The sequence shown here is derived from an EMBL/GenBank/DDBJ whole genome shotgun (WGS) entry which is preliminary data.</text>
</comment>
<dbReference type="InterPro" id="IPR036621">
    <property type="entry name" value="Anticodon-bd_dom_sf"/>
</dbReference>
<evidence type="ECO:0000313" key="12">
    <source>
        <dbReference type="EMBL" id="MDQ0474993.1"/>
    </source>
</evidence>
<gene>
    <name evidence="10" type="primary">hisS</name>
    <name evidence="12" type="ORF">QO011_008035</name>
</gene>
<keyword evidence="4 10" id="KW-0436">Ligase</keyword>
<dbReference type="Proteomes" id="UP001242480">
    <property type="component" value="Unassembled WGS sequence"/>
</dbReference>
<evidence type="ECO:0000256" key="3">
    <source>
        <dbReference type="ARBA" id="ARBA00022490"/>
    </source>
</evidence>
<keyword evidence="7 10" id="KW-0648">Protein biosynthesis</keyword>
<reference evidence="12 13" key="1">
    <citation type="submission" date="2023-07" db="EMBL/GenBank/DDBJ databases">
        <title>Genomic Encyclopedia of Type Strains, Phase IV (KMG-IV): sequencing the most valuable type-strain genomes for metagenomic binning, comparative biology and taxonomic classification.</title>
        <authorList>
            <person name="Goeker M."/>
        </authorList>
    </citation>
    <scope>NUCLEOTIDE SEQUENCE [LARGE SCALE GENOMIC DNA]</scope>
    <source>
        <strain evidence="12 13">DSM 19619</strain>
    </source>
</reference>
<dbReference type="GO" id="GO:0004821">
    <property type="term" value="F:histidine-tRNA ligase activity"/>
    <property type="evidence" value="ECO:0007669"/>
    <property type="project" value="UniProtKB-EC"/>
</dbReference>
<accession>A0ABU0JL36</accession>
<name>A0ABU0JL36_9HYPH</name>
<keyword evidence="6 10" id="KW-0067">ATP-binding</keyword>
<feature type="domain" description="Aminoacyl-transfer RNA synthetases class-II family profile" evidence="11">
    <location>
        <begin position="31"/>
        <end position="381"/>
    </location>
</feature>
<evidence type="ECO:0000256" key="4">
    <source>
        <dbReference type="ARBA" id="ARBA00022598"/>
    </source>
</evidence>
<dbReference type="PANTHER" id="PTHR11476:SF7">
    <property type="entry name" value="HISTIDINE--TRNA LIGASE"/>
    <property type="match status" value="1"/>
</dbReference>
<dbReference type="InterPro" id="IPR006195">
    <property type="entry name" value="aa-tRNA-synth_II"/>
</dbReference>
<dbReference type="PROSITE" id="PS50862">
    <property type="entry name" value="AA_TRNA_LIGASE_II"/>
    <property type="match status" value="1"/>
</dbReference>
<dbReference type="SUPFAM" id="SSF52954">
    <property type="entry name" value="Class II aaRS ABD-related"/>
    <property type="match status" value="1"/>
</dbReference>
<keyword evidence="8 10" id="KW-0030">Aminoacyl-tRNA synthetase</keyword>
<dbReference type="HAMAP" id="MF_00127">
    <property type="entry name" value="His_tRNA_synth"/>
    <property type="match status" value="1"/>
</dbReference>
<dbReference type="EC" id="6.1.1.21" evidence="10"/>
<keyword evidence="3 10" id="KW-0963">Cytoplasm</keyword>
<keyword evidence="5 10" id="KW-0547">Nucleotide-binding</keyword>
<dbReference type="Gene3D" id="3.30.930.10">
    <property type="entry name" value="Bira Bifunctional Protein, Domain 2"/>
    <property type="match status" value="1"/>
</dbReference>
<evidence type="ECO:0000256" key="6">
    <source>
        <dbReference type="ARBA" id="ARBA00022840"/>
    </source>
</evidence>
<dbReference type="Pfam" id="PF13393">
    <property type="entry name" value="tRNA-synt_His"/>
    <property type="match status" value="1"/>
</dbReference>
<dbReference type="InterPro" id="IPR045864">
    <property type="entry name" value="aa-tRNA-synth_II/BPL/LPL"/>
</dbReference>
<comment type="subcellular location">
    <subcellularLocation>
        <location evidence="10">Cytoplasm</location>
    </subcellularLocation>
</comment>
<dbReference type="PANTHER" id="PTHR11476">
    <property type="entry name" value="HISTIDYL-TRNA SYNTHETASE"/>
    <property type="match status" value="1"/>
</dbReference>
<dbReference type="Gene3D" id="3.40.50.800">
    <property type="entry name" value="Anticodon-binding domain"/>
    <property type="match status" value="1"/>
</dbReference>
<dbReference type="SUPFAM" id="SSF55681">
    <property type="entry name" value="Class II aaRS and biotin synthetases"/>
    <property type="match status" value="1"/>
</dbReference>
<evidence type="ECO:0000256" key="5">
    <source>
        <dbReference type="ARBA" id="ARBA00022741"/>
    </source>
</evidence>
<evidence type="ECO:0000256" key="7">
    <source>
        <dbReference type="ARBA" id="ARBA00022917"/>
    </source>
</evidence>
<dbReference type="CDD" id="cd00859">
    <property type="entry name" value="HisRS_anticodon"/>
    <property type="match status" value="1"/>
</dbReference>
<protein>
    <recommendedName>
        <fullName evidence="10">Histidine--tRNA ligase</fullName>
        <ecNumber evidence="10">6.1.1.21</ecNumber>
    </recommendedName>
    <alternativeName>
        <fullName evidence="10">Histidyl-tRNA synthetase</fullName>
        <shortName evidence="10">HisRS</shortName>
    </alternativeName>
</protein>
<evidence type="ECO:0000256" key="9">
    <source>
        <dbReference type="ARBA" id="ARBA00047639"/>
    </source>
</evidence>
<dbReference type="InterPro" id="IPR004516">
    <property type="entry name" value="HisRS/HisZ"/>
</dbReference>